<feature type="region of interest" description="Disordered" evidence="1">
    <location>
        <begin position="496"/>
        <end position="520"/>
    </location>
</feature>
<name>A0A8H2W3J6_9HELO</name>
<reference evidence="3" key="1">
    <citation type="submission" date="2020-10" db="EMBL/GenBank/DDBJ databases">
        <authorList>
            <person name="Kusch S."/>
        </authorList>
    </citation>
    <scope>NUCLEOTIDE SEQUENCE</scope>
    <source>
        <strain evidence="3">SwB9</strain>
    </source>
</reference>
<evidence type="ECO:0000313" key="3">
    <source>
        <dbReference type="EMBL" id="CAD6453296.1"/>
    </source>
</evidence>
<keyword evidence="4" id="KW-1185">Reference proteome</keyword>
<sequence>MITCCYHINFAGIEKMSVSIFNPLGGGSRSLRTSTASSNLKLTASSNPQPPSGPSYVTLFITNLRLLDLDLQDGWPDINLLTFSTKDAQQNQKKRIQCVEWALFHLFAIWDPEETRNKLQPFFPPLEPLQSLNLRTALFRCLDQAKKNGVLGRDTVLRKTMLDECKGERLEEVLAVFSNVVLKKAVQNDTSGRYEALAQALALENFSYTGERTILSVLILAHKKSLRRHIDEKNNLRAKYNEFSKILDLSEERTSRRRAELDHDKIEGEGHPELSDRDLRSLQNRVRKNWSGSNEWLETILYGDNRPGRDGLLAKRFDILWDQIEAGTIAEIEGKNDTGLVERLEARVQNQESRLARWQEFGRTLIKKGTESPAEKVQAVAVEEKGIKLAFNDHQKLQIGKYTTGNPTVGDIPIRDEYVRLMERTRNALNDVSKPKVLSKESLIPRSSRHKFIQPSMDSSQESCSSTSQDGDHSPLANASTDQPSTLVADIHGVVEFSTPRGHRNAPINTPRSRISHRPISTMTSSILSAKHASNELDIASERLSKVTPFALDTENDYMAANPGAMRSSRRPASIGKASDQEHGAGSVETPKPIQRRHTTTSQSSPSLSQSIQTSDPSLDSVPELSQAEQILNSMSAASPSPQKMQRSLSLAERTRLTMARSNPRYMESDFNHDFENLPDVSRLTLNPKLRATPATTSAAEEDRHADLIERTRQSMAGFEAAQKKAQLERRKSIQDEKRKQRQSHFPKIVQEEEEPLPQATPSIDREVLMDGDVDYASVFMSRPRIAVSPTPAKDRMISSMIESGDDEDKDEDEDMNVTMGMDADYANAFMSRPRIALSPTPARHNRIMMDGEVEEEGEAVNMWHDL</sequence>
<feature type="compositionally biased region" description="Low complexity" evidence="1">
    <location>
        <begin position="454"/>
        <end position="469"/>
    </location>
</feature>
<feature type="compositionally biased region" description="Low complexity" evidence="1">
    <location>
        <begin position="600"/>
        <end position="615"/>
    </location>
</feature>
<gene>
    <name evidence="3" type="ORF">SCLTRI_LOCUS9914</name>
</gene>
<dbReference type="InterPro" id="IPR028163">
    <property type="entry name" value="HAUS_6_N"/>
</dbReference>
<feature type="compositionally biased region" description="Polar residues" evidence="1">
    <location>
        <begin position="507"/>
        <end position="520"/>
    </location>
</feature>
<evidence type="ECO:0000259" key="2">
    <source>
        <dbReference type="Pfam" id="PF14661"/>
    </source>
</evidence>
<feature type="region of interest" description="Disordered" evidence="1">
    <location>
        <begin position="719"/>
        <end position="762"/>
    </location>
</feature>
<feature type="region of interest" description="Disordered" evidence="1">
    <location>
        <begin position="440"/>
        <end position="483"/>
    </location>
</feature>
<evidence type="ECO:0000256" key="1">
    <source>
        <dbReference type="SAM" id="MobiDB-lite"/>
    </source>
</evidence>
<feature type="compositionally biased region" description="Basic and acidic residues" evidence="1">
    <location>
        <begin position="722"/>
        <end position="739"/>
    </location>
</feature>
<feature type="region of interest" description="Disordered" evidence="1">
    <location>
        <begin position="561"/>
        <end position="624"/>
    </location>
</feature>
<evidence type="ECO:0000313" key="4">
    <source>
        <dbReference type="Proteomes" id="UP000624404"/>
    </source>
</evidence>
<accession>A0A8H2W3J6</accession>
<dbReference type="OrthoDB" id="5575722at2759"/>
<proteinExistence type="predicted"/>
<feature type="domain" description="HAUS augmin-like complex subunit 6 N-terminal" evidence="2">
    <location>
        <begin position="60"/>
        <end position="291"/>
    </location>
</feature>
<comment type="caution">
    <text evidence="3">The sequence shown here is derived from an EMBL/GenBank/DDBJ whole genome shotgun (WGS) entry which is preliminary data.</text>
</comment>
<organism evidence="3 4">
    <name type="scientific">Sclerotinia trifoliorum</name>
    <dbReference type="NCBI Taxonomy" id="28548"/>
    <lineage>
        <taxon>Eukaryota</taxon>
        <taxon>Fungi</taxon>
        <taxon>Dikarya</taxon>
        <taxon>Ascomycota</taxon>
        <taxon>Pezizomycotina</taxon>
        <taxon>Leotiomycetes</taxon>
        <taxon>Helotiales</taxon>
        <taxon>Sclerotiniaceae</taxon>
        <taxon>Sclerotinia</taxon>
    </lineage>
</organism>
<dbReference type="AlphaFoldDB" id="A0A8H2W3J6"/>
<protein>
    <submittedName>
        <fullName evidence="3">1611c083-5ba5-41ea-876e-c5b817c7e3d4</fullName>
    </submittedName>
</protein>
<dbReference type="Proteomes" id="UP000624404">
    <property type="component" value="Unassembled WGS sequence"/>
</dbReference>
<dbReference type="EMBL" id="CAJHIA010000036">
    <property type="protein sequence ID" value="CAD6453296.1"/>
    <property type="molecule type" value="Genomic_DNA"/>
</dbReference>
<dbReference type="Pfam" id="PF14661">
    <property type="entry name" value="HAUS6_N"/>
    <property type="match status" value="1"/>
</dbReference>